<accession>A0A6B0VNU2</accession>
<dbReference type="EMBL" id="WUYX01000033">
    <property type="protein sequence ID" value="MXV62646.1"/>
    <property type="molecule type" value="Genomic_DNA"/>
</dbReference>
<keyword evidence="3" id="KW-1185">Reference proteome</keyword>
<dbReference type="Proteomes" id="UP000434101">
    <property type="component" value="Unassembled WGS sequence"/>
</dbReference>
<dbReference type="AlphaFoldDB" id="A0A6B0VNU2"/>
<sequence length="261" mass="28578">MRRTAVVVLVALVVVTAGCGTFDSSPEPDPDPDREPYEVDDEFEPRLVPGLTEDGVSDGAALANEHYRTLEGSFHGEYRVSVGESESNETVEEGTRTITADVRETETEYDPAHVGGDSETIIERHTWADSDVQFTRQVNASGAVTYYPDAPLHSTEPSLPVSLLELYGDIETVTVDRANDTERYRLAGAGDFAPVENASYELVLAESGYVDQYHIEGIQERNGERTAVVYRGGFEALDDPDLEVPAWLEEAEDATEGPTTE</sequence>
<comment type="caution">
    <text evidence="2">The sequence shown here is derived from an EMBL/GenBank/DDBJ whole genome shotgun (WGS) entry which is preliminary data.</text>
</comment>
<protein>
    <submittedName>
        <fullName evidence="2">Uncharacterized protein</fullName>
    </submittedName>
</protein>
<feature type="region of interest" description="Disordered" evidence="1">
    <location>
        <begin position="20"/>
        <end position="41"/>
    </location>
</feature>
<dbReference type="RefSeq" id="WP_160065468.1">
    <property type="nucleotide sequence ID" value="NZ_WUYX01000033.1"/>
</dbReference>
<evidence type="ECO:0000313" key="3">
    <source>
        <dbReference type="Proteomes" id="UP000434101"/>
    </source>
</evidence>
<gene>
    <name evidence="2" type="ORF">GS429_11335</name>
</gene>
<dbReference type="PROSITE" id="PS51257">
    <property type="entry name" value="PROKAR_LIPOPROTEIN"/>
    <property type="match status" value="1"/>
</dbReference>
<dbReference type="OrthoDB" id="169181at2157"/>
<evidence type="ECO:0000256" key="1">
    <source>
        <dbReference type="SAM" id="MobiDB-lite"/>
    </source>
</evidence>
<name>A0A6B0VNU2_9EURY</name>
<reference evidence="2 3" key="1">
    <citation type="submission" date="2020-01" db="EMBL/GenBank/DDBJ databases">
        <title>Natronorubrum sp. JWXQ-INN 674 isolated from Inner Mongolia Autonomous Region of China.</title>
        <authorList>
            <person name="Xue Q."/>
        </authorList>
    </citation>
    <scope>NUCLEOTIDE SEQUENCE [LARGE SCALE GENOMIC DNA]</scope>
    <source>
        <strain evidence="2 3">JWXQ-INN-674</strain>
    </source>
</reference>
<evidence type="ECO:0000313" key="2">
    <source>
        <dbReference type="EMBL" id="MXV62646.1"/>
    </source>
</evidence>
<organism evidence="2 3">
    <name type="scientific">Natronorubrum halalkaliphilum</name>
    <dbReference type="NCBI Taxonomy" id="2691917"/>
    <lineage>
        <taxon>Archaea</taxon>
        <taxon>Methanobacteriati</taxon>
        <taxon>Methanobacteriota</taxon>
        <taxon>Stenosarchaea group</taxon>
        <taxon>Halobacteria</taxon>
        <taxon>Halobacteriales</taxon>
        <taxon>Natrialbaceae</taxon>
        <taxon>Natronorubrum</taxon>
    </lineage>
</organism>
<proteinExistence type="predicted"/>